<dbReference type="GeneID" id="63818983"/>
<proteinExistence type="predicted"/>
<keyword evidence="3" id="KW-1185">Reference proteome</keyword>
<dbReference type="RefSeq" id="XP_040761881.1">
    <property type="nucleotide sequence ID" value="XM_040901952.1"/>
</dbReference>
<name>A0A165D4J2_9APHY</name>
<dbReference type="InParanoid" id="A0A165D4J2"/>
<sequence length="165" mass="18209">MWWKSNDALQRLDKTVMPAPAAPARPVAGNTPPTRNQEESTLNRIWAIAQQFIVMYLKMQLANKFFTAKEQPAAPPVPLAMVTDGVSQGQSPSQIPLLPTSAQPAWPLGIPLAMYGYLSTSPTGEVFSNQWTSEWQFWAIALCLGEYHVWRLEGKAHGGFHGGFA</sequence>
<dbReference type="Proteomes" id="UP000076871">
    <property type="component" value="Unassembled WGS sequence"/>
</dbReference>
<dbReference type="STRING" id="1314785.A0A165D4J2"/>
<evidence type="ECO:0000313" key="2">
    <source>
        <dbReference type="EMBL" id="KZT04141.1"/>
    </source>
</evidence>
<gene>
    <name evidence="2" type="ORF">LAESUDRAFT_311577</name>
</gene>
<evidence type="ECO:0000313" key="3">
    <source>
        <dbReference type="Proteomes" id="UP000076871"/>
    </source>
</evidence>
<dbReference type="AlphaFoldDB" id="A0A165D4J2"/>
<accession>A0A165D4J2</accession>
<feature type="compositionally biased region" description="Low complexity" evidence="1">
    <location>
        <begin position="18"/>
        <end position="28"/>
    </location>
</feature>
<evidence type="ECO:0000256" key="1">
    <source>
        <dbReference type="SAM" id="MobiDB-lite"/>
    </source>
</evidence>
<organism evidence="2 3">
    <name type="scientific">Laetiporus sulphureus 93-53</name>
    <dbReference type="NCBI Taxonomy" id="1314785"/>
    <lineage>
        <taxon>Eukaryota</taxon>
        <taxon>Fungi</taxon>
        <taxon>Dikarya</taxon>
        <taxon>Basidiomycota</taxon>
        <taxon>Agaricomycotina</taxon>
        <taxon>Agaricomycetes</taxon>
        <taxon>Polyporales</taxon>
        <taxon>Laetiporus</taxon>
    </lineage>
</organism>
<feature type="region of interest" description="Disordered" evidence="1">
    <location>
        <begin position="15"/>
        <end position="38"/>
    </location>
</feature>
<protein>
    <submittedName>
        <fullName evidence="2">Uncharacterized protein</fullName>
    </submittedName>
</protein>
<reference evidence="2 3" key="1">
    <citation type="journal article" date="2016" name="Mol. Biol. Evol.">
        <title>Comparative Genomics of Early-Diverging Mushroom-Forming Fungi Provides Insights into the Origins of Lignocellulose Decay Capabilities.</title>
        <authorList>
            <person name="Nagy L.G."/>
            <person name="Riley R."/>
            <person name="Tritt A."/>
            <person name="Adam C."/>
            <person name="Daum C."/>
            <person name="Floudas D."/>
            <person name="Sun H."/>
            <person name="Yadav J.S."/>
            <person name="Pangilinan J."/>
            <person name="Larsson K.H."/>
            <person name="Matsuura K."/>
            <person name="Barry K."/>
            <person name="Labutti K."/>
            <person name="Kuo R."/>
            <person name="Ohm R.A."/>
            <person name="Bhattacharya S.S."/>
            <person name="Shirouzu T."/>
            <person name="Yoshinaga Y."/>
            <person name="Martin F.M."/>
            <person name="Grigoriev I.V."/>
            <person name="Hibbett D.S."/>
        </authorList>
    </citation>
    <scope>NUCLEOTIDE SEQUENCE [LARGE SCALE GENOMIC DNA]</scope>
    <source>
        <strain evidence="2 3">93-53</strain>
    </source>
</reference>
<dbReference type="EMBL" id="KV427638">
    <property type="protein sequence ID" value="KZT04141.1"/>
    <property type="molecule type" value="Genomic_DNA"/>
</dbReference>